<dbReference type="PANTHER" id="PTHR46162">
    <property type="entry name" value="TRAF-LIKE FAMILY PROTEIN"/>
    <property type="match status" value="1"/>
</dbReference>
<feature type="domain" description="MATH" evidence="1">
    <location>
        <begin position="152"/>
        <end position="193"/>
    </location>
</feature>
<feature type="domain" description="MATH" evidence="1">
    <location>
        <begin position="6"/>
        <end position="132"/>
    </location>
</feature>
<dbReference type="Pfam" id="PF22486">
    <property type="entry name" value="MATH_2"/>
    <property type="match status" value="6"/>
</dbReference>
<dbReference type="SUPFAM" id="SSF49599">
    <property type="entry name" value="TRAF domain-like"/>
    <property type="match status" value="7"/>
</dbReference>
<keyword evidence="3" id="KW-1185">Reference proteome</keyword>
<accession>A0A803MJQ6</accession>
<protein>
    <recommendedName>
        <fullName evidence="1">MATH domain-containing protein</fullName>
    </recommendedName>
</protein>
<feature type="domain" description="MATH" evidence="1">
    <location>
        <begin position="204"/>
        <end position="341"/>
    </location>
</feature>
<dbReference type="Gene3D" id="2.60.210.10">
    <property type="entry name" value="Apoptosis, Tumor Necrosis Factor Receptor Associated Protein 2, Chain A"/>
    <property type="match status" value="7"/>
</dbReference>
<sequence>MTDKPPAHCILKINSFSVLQDVIGFGSNKDHYFKSTEFSVGGYTWVLSVSRSKGNKQEKEEDHLSVYVTLVDKLTPGSFVDAVLRFYLYDQLRDTYLSVLDGESLKFIPISTFNDAKNGYLVNDVCVFGVEVLVLNNQLKISTMSIVEENDDRRYTWSIEKFSTLNVGLYSPVFRFDGWSWKLHLFPRGESDDEVVRLRTEKPPAHCILKIESFSEVQDALYESRSNKDCLISTEFSAGGYTWVLSVYPKGNKQEQGEDHLSVYVTLVDKLNPASFVDAVLRFFLYDHLRDAYLSVLDVRERRFHVLKDTWGVPKFLLISTFSDADYGFLVDDCCVFGAEVLVINNHFKISTMSIVQENCARSYTWRIENFSTLNEELYSPLYCFDGWSWQLFLYARGHKKEKGKSLSLYLRLDNTSRLTQGNKLFVTDFLCLKNQRQGKEHKVSEVVRLLSEKAPAHCILKIDSFSELQDAYVSRKNKDYLESTEFSVGGFTWMLSVCPKRNEPEQGDEHLSVYVTLVDKLEPGSLVDVVLRFFVHDHLRDAYLSVLDVRERRFHALKDKWGVPKFVPISTFNDADYGFLVDDCCVFGAEVLVINNQQVKISTMSIVEEKSVKSYTWRIESFQSLSKRLSSPRFCFNGWSWKLVLHPRGQSNAKGKHLSLFLRLDNNSGLTHGNKLYVEYFLYLKNQRKEEDHYRLGRNWYSASSDSWGFSTFLSLCDLHDNSKSYQVDDTIITEVHIQKMILLKDNMASVKQEKLNLYARGNKEEKGKSLSLYLHLDTKLTHGNKLYVKFILYLKNQCDGKDHQKFVAKWLTASNEAWGYHAFFSLESPHDSSNGYLLGDTIIVEVCIKKMFMLKDMDSLKEE</sequence>
<dbReference type="EnsemblPlants" id="AUR62030639-RA">
    <property type="protein sequence ID" value="AUR62030639-RA:cds"/>
    <property type="gene ID" value="AUR62030639"/>
</dbReference>
<dbReference type="Gramene" id="AUR62030639-RA">
    <property type="protein sequence ID" value="AUR62030639-RA:cds"/>
    <property type="gene ID" value="AUR62030639"/>
</dbReference>
<name>A0A803MJQ6_CHEQI</name>
<feature type="domain" description="MATH" evidence="1">
    <location>
        <begin position="361"/>
        <end position="415"/>
    </location>
</feature>
<dbReference type="CDD" id="cd00121">
    <property type="entry name" value="MATH"/>
    <property type="match status" value="6"/>
</dbReference>
<reference evidence="2" key="2">
    <citation type="submission" date="2021-03" db="UniProtKB">
        <authorList>
            <consortium name="EnsemblPlants"/>
        </authorList>
    </citation>
    <scope>IDENTIFICATION</scope>
</reference>
<dbReference type="InterPro" id="IPR002083">
    <property type="entry name" value="MATH/TRAF_dom"/>
</dbReference>
<dbReference type="AlphaFoldDB" id="A0A803MJQ6"/>
<dbReference type="PANTHER" id="PTHR46162:SF65">
    <property type="entry name" value="F9D12.8 PROTEIN-RELATED"/>
    <property type="match status" value="1"/>
</dbReference>
<dbReference type="OMA" id="HYGNTIS"/>
<evidence type="ECO:0000313" key="3">
    <source>
        <dbReference type="Proteomes" id="UP000596660"/>
    </source>
</evidence>
<dbReference type="InterPro" id="IPR008974">
    <property type="entry name" value="TRAF-like"/>
</dbReference>
<reference evidence="2" key="1">
    <citation type="journal article" date="2017" name="Nature">
        <title>The genome of Chenopodium quinoa.</title>
        <authorList>
            <person name="Jarvis D.E."/>
            <person name="Ho Y.S."/>
            <person name="Lightfoot D.J."/>
            <person name="Schmoeckel S.M."/>
            <person name="Li B."/>
            <person name="Borm T.J.A."/>
            <person name="Ohyanagi H."/>
            <person name="Mineta K."/>
            <person name="Michell C.T."/>
            <person name="Saber N."/>
            <person name="Kharbatia N.M."/>
            <person name="Rupper R.R."/>
            <person name="Sharp A.R."/>
            <person name="Dally N."/>
            <person name="Boughton B.A."/>
            <person name="Woo Y.H."/>
            <person name="Gao G."/>
            <person name="Schijlen E.G.W.M."/>
            <person name="Guo X."/>
            <person name="Momin A.A."/>
            <person name="Negrao S."/>
            <person name="Al-Babili S."/>
            <person name="Gehring C."/>
            <person name="Roessner U."/>
            <person name="Jung C."/>
            <person name="Murphy K."/>
            <person name="Arold S.T."/>
            <person name="Gojobori T."/>
            <person name="van der Linden C.G."/>
            <person name="van Loo E.N."/>
            <person name="Jellen E.N."/>
            <person name="Maughan P.J."/>
            <person name="Tester M."/>
        </authorList>
    </citation>
    <scope>NUCLEOTIDE SEQUENCE [LARGE SCALE GENOMIC DNA]</scope>
    <source>
        <strain evidence="2">cv. PI 614886</strain>
    </source>
</reference>
<feature type="domain" description="MATH" evidence="1">
    <location>
        <begin position="456"/>
        <end position="592"/>
    </location>
</feature>
<dbReference type="PROSITE" id="PS50144">
    <property type="entry name" value="MATH"/>
    <property type="match status" value="7"/>
</dbReference>
<dbReference type="SMART" id="SM00061">
    <property type="entry name" value="MATH"/>
    <property type="match status" value="4"/>
</dbReference>
<dbReference type="Proteomes" id="UP000596660">
    <property type="component" value="Unplaced"/>
</dbReference>
<organism evidence="2 3">
    <name type="scientific">Chenopodium quinoa</name>
    <name type="common">Quinoa</name>
    <dbReference type="NCBI Taxonomy" id="63459"/>
    <lineage>
        <taxon>Eukaryota</taxon>
        <taxon>Viridiplantae</taxon>
        <taxon>Streptophyta</taxon>
        <taxon>Embryophyta</taxon>
        <taxon>Tracheophyta</taxon>
        <taxon>Spermatophyta</taxon>
        <taxon>Magnoliopsida</taxon>
        <taxon>eudicotyledons</taxon>
        <taxon>Gunneridae</taxon>
        <taxon>Pentapetalae</taxon>
        <taxon>Caryophyllales</taxon>
        <taxon>Chenopodiaceae</taxon>
        <taxon>Chenopodioideae</taxon>
        <taxon>Atripliceae</taxon>
        <taxon>Chenopodium</taxon>
    </lineage>
</organism>
<feature type="domain" description="MATH" evidence="1">
    <location>
        <begin position="613"/>
        <end position="739"/>
    </location>
</feature>
<evidence type="ECO:0000313" key="2">
    <source>
        <dbReference type="EnsemblPlants" id="AUR62030639-RA:cds"/>
    </source>
</evidence>
<evidence type="ECO:0000259" key="1">
    <source>
        <dbReference type="PROSITE" id="PS50144"/>
    </source>
</evidence>
<proteinExistence type="predicted"/>
<feature type="domain" description="MATH" evidence="1">
    <location>
        <begin position="756"/>
        <end position="850"/>
    </location>
</feature>